<proteinExistence type="predicted"/>
<feature type="coiled-coil region" evidence="1">
    <location>
        <begin position="316"/>
        <end position="343"/>
    </location>
</feature>
<feature type="domain" description="Resolvase/invertase-type recombinase catalytic" evidence="2">
    <location>
        <begin position="1"/>
        <end position="112"/>
    </location>
</feature>
<dbReference type="PANTHER" id="PTHR30461:SF23">
    <property type="entry name" value="DNA RECOMBINASE-RELATED"/>
    <property type="match status" value="1"/>
</dbReference>
<dbReference type="Proteomes" id="UP000053127">
    <property type="component" value="Unassembled WGS sequence"/>
</dbReference>
<evidence type="ECO:0000259" key="2">
    <source>
        <dbReference type="PROSITE" id="PS51736"/>
    </source>
</evidence>
<dbReference type="Gene3D" id="3.40.50.1390">
    <property type="entry name" value="Resolvase, N-terminal catalytic domain"/>
    <property type="match status" value="1"/>
</dbReference>
<keyword evidence="1" id="KW-0175">Coiled coil</keyword>
<reference evidence="4 5" key="1">
    <citation type="submission" date="2015-10" db="EMBL/GenBank/DDBJ databases">
        <title>Draft genome sequence of Streptomyces yokosukanensis DSM 40224, type strain for the species Streptomyces yokosukanensis.</title>
        <authorList>
            <person name="Ruckert C."/>
            <person name="Winkler A."/>
            <person name="Kalinowski J."/>
            <person name="Kampfer P."/>
            <person name="Glaeser S."/>
        </authorList>
    </citation>
    <scope>NUCLEOTIDE SEQUENCE [LARGE SCALE GENOMIC DNA]</scope>
    <source>
        <strain evidence="4 5">DSM 40224</strain>
    </source>
</reference>
<dbReference type="SMART" id="SM00857">
    <property type="entry name" value="Resolvase"/>
    <property type="match status" value="1"/>
</dbReference>
<dbReference type="InterPro" id="IPR006119">
    <property type="entry name" value="Resolv_N"/>
</dbReference>
<dbReference type="EMBL" id="LMWN01000040">
    <property type="protein sequence ID" value="KUN02047.1"/>
    <property type="molecule type" value="Genomic_DNA"/>
</dbReference>
<dbReference type="InterPro" id="IPR011109">
    <property type="entry name" value="DNA_bind_recombinase_dom"/>
</dbReference>
<dbReference type="GO" id="GO:0000150">
    <property type="term" value="F:DNA strand exchange activity"/>
    <property type="evidence" value="ECO:0007669"/>
    <property type="project" value="InterPro"/>
</dbReference>
<accession>A0A101NZC3</accession>
<evidence type="ECO:0000259" key="3">
    <source>
        <dbReference type="PROSITE" id="PS51737"/>
    </source>
</evidence>
<evidence type="ECO:0000313" key="5">
    <source>
        <dbReference type="Proteomes" id="UP000053127"/>
    </source>
</evidence>
<feature type="domain" description="Recombinase" evidence="3">
    <location>
        <begin position="121"/>
        <end position="236"/>
    </location>
</feature>
<dbReference type="PANTHER" id="PTHR30461">
    <property type="entry name" value="DNA-INVERTASE FROM LAMBDOID PROPHAGE"/>
    <property type="match status" value="1"/>
</dbReference>
<feature type="coiled-coil region" evidence="1">
    <location>
        <begin position="82"/>
        <end position="109"/>
    </location>
</feature>
<sequence>MVDEQVDNSISASTGKERPAWKSVLAMVEARAVDIIVAWHIDRMTRSMLDLEELILLAEDAGVGVATASGDIDLTTDVGRMVARILAAVARAEVERKAARQRLANAARAAEGDVHFGGVRPFGYENDRITVIPREADAIRKAAGDVLAGKALAEVAREWSAAGLISSRAEIGWEKGKRKPKAGWSARGVKNVLVNPRYAGIRVYNGDEVGTGVWQKILELEEYLALVQLLGDPRRKKGENAGRSGRKPQSLLTGIARCQKCGETVRAASNRGELTYSCRMSHVHTNREYAEMRTHGDMIDRLSRPDALGLLVPSGIDEVDAAKAEAERQRAKLDQLAKLLAADLMTVEQFTTATTAAREKLKEAELPLKKVAGGDLLIGLDLGTSRVKGQWVELPLERQRNLVEALLEVALVPRGRKRRDPMPLAEQVVIEDRKVTAASAT</sequence>
<dbReference type="STRING" id="67386.AQI95_28610"/>
<dbReference type="PROSITE" id="PS51737">
    <property type="entry name" value="RECOMBINASE_DNA_BIND"/>
    <property type="match status" value="1"/>
</dbReference>
<evidence type="ECO:0000313" key="4">
    <source>
        <dbReference type="EMBL" id="KUN02047.1"/>
    </source>
</evidence>
<dbReference type="InterPro" id="IPR038109">
    <property type="entry name" value="DNA_bind_recomb_sf"/>
</dbReference>
<dbReference type="CDD" id="cd00338">
    <property type="entry name" value="Ser_Recombinase"/>
    <property type="match status" value="1"/>
</dbReference>
<keyword evidence="5" id="KW-1185">Reference proteome</keyword>
<name>A0A101NZC3_9ACTN</name>
<dbReference type="SUPFAM" id="SSF53041">
    <property type="entry name" value="Resolvase-like"/>
    <property type="match status" value="1"/>
</dbReference>
<gene>
    <name evidence="4" type="ORF">AQI95_28610</name>
</gene>
<dbReference type="PROSITE" id="PS51736">
    <property type="entry name" value="RECOMBINASES_3"/>
    <property type="match status" value="1"/>
</dbReference>
<dbReference type="Pfam" id="PF07508">
    <property type="entry name" value="Recombinase"/>
    <property type="match status" value="1"/>
</dbReference>
<dbReference type="Gene3D" id="3.90.1750.20">
    <property type="entry name" value="Putative Large Serine Recombinase, Chain B, Domain 2"/>
    <property type="match status" value="1"/>
</dbReference>
<dbReference type="Pfam" id="PF00239">
    <property type="entry name" value="Resolvase"/>
    <property type="match status" value="1"/>
</dbReference>
<evidence type="ECO:0000256" key="1">
    <source>
        <dbReference type="SAM" id="Coils"/>
    </source>
</evidence>
<dbReference type="InterPro" id="IPR050639">
    <property type="entry name" value="SSR_resolvase"/>
</dbReference>
<dbReference type="InterPro" id="IPR036162">
    <property type="entry name" value="Resolvase-like_N_sf"/>
</dbReference>
<dbReference type="AlphaFoldDB" id="A0A101NZC3"/>
<protein>
    <recommendedName>
        <fullName evidence="6">Serine recombinase</fullName>
    </recommendedName>
</protein>
<evidence type="ECO:0008006" key="6">
    <source>
        <dbReference type="Google" id="ProtNLM"/>
    </source>
</evidence>
<organism evidence="4 5">
    <name type="scientific">Streptomyces yokosukanensis</name>
    <dbReference type="NCBI Taxonomy" id="67386"/>
    <lineage>
        <taxon>Bacteria</taxon>
        <taxon>Bacillati</taxon>
        <taxon>Actinomycetota</taxon>
        <taxon>Actinomycetes</taxon>
        <taxon>Kitasatosporales</taxon>
        <taxon>Streptomycetaceae</taxon>
        <taxon>Streptomyces</taxon>
    </lineage>
</organism>
<dbReference type="GO" id="GO:0003677">
    <property type="term" value="F:DNA binding"/>
    <property type="evidence" value="ECO:0007669"/>
    <property type="project" value="InterPro"/>
</dbReference>
<comment type="caution">
    <text evidence="4">The sequence shown here is derived from an EMBL/GenBank/DDBJ whole genome shotgun (WGS) entry which is preliminary data.</text>
</comment>